<accession>A0A1V6UIB2</accession>
<comment type="caution">
    <text evidence="1">The sequence shown here is derived from an EMBL/GenBank/DDBJ whole genome shotgun (WGS) entry which is preliminary data.</text>
</comment>
<reference evidence="2" key="1">
    <citation type="journal article" date="2017" name="Nat. Microbiol.">
        <title>Global analysis of biosynthetic gene clusters reveals vast potential of secondary metabolite production in Penicillium species.</title>
        <authorList>
            <person name="Nielsen J.C."/>
            <person name="Grijseels S."/>
            <person name="Prigent S."/>
            <person name="Ji B."/>
            <person name="Dainat J."/>
            <person name="Nielsen K.F."/>
            <person name="Frisvad J.C."/>
            <person name="Workman M."/>
            <person name="Nielsen J."/>
        </authorList>
    </citation>
    <scope>NUCLEOTIDE SEQUENCE [LARGE SCALE GENOMIC DNA]</scope>
    <source>
        <strain evidence="2">IBT 31321</strain>
    </source>
</reference>
<gene>
    <name evidence="1" type="ORF">PENCOP_c009G05643</name>
</gene>
<evidence type="ECO:0000313" key="2">
    <source>
        <dbReference type="Proteomes" id="UP000191500"/>
    </source>
</evidence>
<protein>
    <submittedName>
        <fullName evidence="1">Uncharacterized protein</fullName>
    </submittedName>
</protein>
<dbReference type="Proteomes" id="UP000191500">
    <property type="component" value="Unassembled WGS sequence"/>
</dbReference>
<dbReference type="EMBL" id="MDDG01000009">
    <property type="protein sequence ID" value="OQE37989.1"/>
    <property type="molecule type" value="Genomic_DNA"/>
</dbReference>
<organism evidence="1 2">
    <name type="scientific">Penicillium coprophilum</name>
    <dbReference type="NCBI Taxonomy" id="36646"/>
    <lineage>
        <taxon>Eukaryota</taxon>
        <taxon>Fungi</taxon>
        <taxon>Dikarya</taxon>
        <taxon>Ascomycota</taxon>
        <taxon>Pezizomycotina</taxon>
        <taxon>Eurotiomycetes</taxon>
        <taxon>Eurotiomycetidae</taxon>
        <taxon>Eurotiales</taxon>
        <taxon>Aspergillaceae</taxon>
        <taxon>Penicillium</taxon>
    </lineage>
</organism>
<proteinExistence type="predicted"/>
<keyword evidence="2" id="KW-1185">Reference proteome</keyword>
<dbReference type="AlphaFoldDB" id="A0A1V6UIB2"/>
<name>A0A1V6UIB2_9EURO</name>
<sequence length="135" mass="15715">MSTRAAFSTRILDLPIADGPSGDNVVWVTVYFDPDEAKLNNLELVRIMIYRVMNRQVTVNDSPMHHRWSHCLSVRVAGKLPDENAIYEEAEARCDYFYAKVKSGEFVINRDYILRRRSRDLGLNIREQEDHEGKK</sequence>
<evidence type="ECO:0000313" key="1">
    <source>
        <dbReference type="EMBL" id="OQE37989.1"/>
    </source>
</evidence>